<keyword evidence="4" id="KW-1185">Reference proteome</keyword>
<evidence type="ECO:0000313" key="3">
    <source>
        <dbReference type="EMBL" id="AOH84669.1"/>
    </source>
</evidence>
<evidence type="ECO:0000259" key="2">
    <source>
        <dbReference type="Pfam" id="PF17820"/>
    </source>
</evidence>
<dbReference type="Gene3D" id="2.30.42.10">
    <property type="match status" value="1"/>
</dbReference>
<organism evidence="3 4">
    <name type="scientific">Sphingomonas panacis</name>
    <dbReference type="NCBI Taxonomy" id="1560345"/>
    <lineage>
        <taxon>Bacteria</taxon>
        <taxon>Pseudomonadati</taxon>
        <taxon>Pseudomonadota</taxon>
        <taxon>Alphaproteobacteria</taxon>
        <taxon>Sphingomonadales</taxon>
        <taxon>Sphingomonadaceae</taxon>
        <taxon>Sphingomonas</taxon>
    </lineage>
</organism>
<dbReference type="InterPro" id="IPR029045">
    <property type="entry name" value="ClpP/crotonase-like_dom_sf"/>
</dbReference>
<dbReference type="OrthoDB" id="9812068at2"/>
<accession>A0A1B3ZB97</accession>
<dbReference type="EMBL" id="CP014168">
    <property type="protein sequence ID" value="AOH84669.1"/>
    <property type="molecule type" value="Genomic_DNA"/>
</dbReference>
<keyword evidence="1" id="KW-0732">Signal</keyword>
<dbReference type="Pfam" id="PF17820">
    <property type="entry name" value="PDZ_6"/>
    <property type="match status" value="1"/>
</dbReference>
<dbReference type="Proteomes" id="UP000094256">
    <property type="component" value="Chromosome"/>
</dbReference>
<dbReference type="InterPro" id="IPR041489">
    <property type="entry name" value="PDZ_6"/>
</dbReference>
<evidence type="ECO:0000313" key="4">
    <source>
        <dbReference type="Proteomes" id="UP000094256"/>
    </source>
</evidence>
<dbReference type="KEGG" id="span:AWL63_12510"/>
<name>A0A1B3ZB97_9SPHN</name>
<dbReference type="RefSeq" id="WP_069205219.1">
    <property type="nucleotide sequence ID" value="NZ_CP014168.1"/>
</dbReference>
<dbReference type="SUPFAM" id="SSF50156">
    <property type="entry name" value="PDZ domain-like"/>
    <property type="match status" value="1"/>
</dbReference>
<evidence type="ECO:0000256" key="1">
    <source>
        <dbReference type="SAM" id="SignalP"/>
    </source>
</evidence>
<dbReference type="InterPro" id="IPR036034">
    <property type="entry name" value="PDZ_sf"/>
</dbReference>
<reference evidence="3 4" key="1">
    <citation type="submission" date="2016-01" db="EMBL/GenBank/DDBJ databases">
        <title>Complete genome and mega plasmid sequence of Sphingomonas panacis DCY99 elicits systemic resistance in rice to Xanthomonas oryzae.</title>
        <authorList>
            <person name="Kim Y.J."/>
            <person name="Yang D.C."/>
            <person name="Sing P."/>
        </authorList>
    </citation>
    <scope>NUCLEOTIDE SEQUENCE [LARGE SCALE GENOMIC DNA]</scope>
    <source>
        <strain evidence="3 4">DCY99</strain>
    </source>
</reference>
<gene>
    <name evidence="3" type="ORF">AWL63_12510</name>
</gene>
<dbReference type="AlphaFoldDB" id="A0A1B3ZB97"/>
<sequence length="383" mass="40296">MRTGAAALGVLAAPVLLGAAAPDYAGDAVALDALVTANYAYLDRFPGGKAPATPQLAAERAAVHDRDSLLQYAEDVLTSLADHHAITGASFKQDWAVVPTYADLWIERSGDQYAVDAVRPDTPAARAGVATGDRLVAVDGVPIAQALAAFWAPLGLDAQGERGAYGARVLAAGRRDRPRVLAFAGTRGTRTLTLASLYDAQPDRPPLTVTGTTIRFNNSLGDQATIAAFDAAMAAIPTNAPVTIDLTDTPSGGNTSVARAVMGWFVRVPSAYQVHTLPAEERETGVPRQWIEQVLPRAGRYHAGPVSLRVGRWTGSMGEGIAIGFAAFGERVCGTRMAGLRGAVYDFPLPASGLVVKLPAERLYTVDGKPREAFQPRPASQCR</sequence>
<proteinExistence type="predicted"/>
<dbReference type="SUPFAM" id="SSF52096">
    <property type="entry name" value="ClpP/crotonase"/>
    <property type="match status" value="1"/>
</dbReference>
<dbReference type="STRING" id="1560345.AWL63_12510"/>
<feature type="signal peptide" evidence="1">
    <location>
        <begin position="1"/>
        <end position="25"/>
    </location>
</feature>
<protein>
    <submittedName>
        <fullName evidence="3">Peptidase S41</fullName>
    </submittedName>
</protein>
<feature type="domain" description="PDZ" evidence="2">
    <location>
        <begin position="115"/>
        <end position="143"/>
    </location>
</feature>
<dbReference type="Gene3D" id="3.90.226.10">
    <property type="entry name" value="2-enoyl-CoA Hydratase, Chain A, domain 1"/>
    <property type="match status" value="1"/>
</dbReference>
<feature type="chain" id="PRO_5008556375" evidence="1">
    <location>
        <begin position="26"/>
        <end position="383"/>
    </location>
</feature>